<keyword evidence="2" id="KW-0472">Membrane</keyword>
<feature type="transmembrane region" description="Helical" evidence="2">
    <location>
        <begin position="56"/>
        <end position="77"/>
    </location>
</feature>
<feature type="transmembrane region" description="Helical" evidence="2">
    <location>
        <begin position="317"/>
        <end position="338"/>
    </location>
</feature>
<sequence length="356" mass="37755">MSTFLGLLGHRLTNLPPALAANCTSLALGTPSSPPGQKITATSPCHPKHRGRPSSIAGTMLFAGTFGLAAMSLFQLLSMRTFLTLLFGGPEPANRYIREFLRSAGGRAHLDATLSAAEAAGRAAMARDWRYCGLFCPFFGVFAAGLPEEVLKYLPAATVRWWRARKLAKVTAAAASTKGQEKNGENEKEEGKEEADKVVSMSPLEFVNYTVAAGIGFAVFENIGMIWGSVEGGSSVAELAWLLVERSLSALPGHVLCAALSGVRDSSTRRRRGGGGGGGLVDMMNAILPSVVYHGVFDSALLGVSALDGHPGWVRPASPWVLAGTYAMVFAMQGALFLNVRAAWRTETQPLENKAE</sequence>
<accession>A0AAW0QSA9</accession>
<evidence type="ECO:0008006" key="5">
    <source>
        <dbReference type="Google" id="ProtNLM"/>
    </source>
</evidence>
<dbReference type="EMBL" id="JAQQWP010000006">
    <property type="protein sequence ID" value="KAK8114507.1"/>
    <property type="molecule type" value="Genomic_DNA"/>
</dbReference>
<feature type="region of interest" description="Disordered" evidence="1">
    <location>
        <begin position="175"/>
        <end position="195"/>
    </location>
</feature>
<proteinExistence type="predicted"/>
<keyword evidence="4" id="KW-1185">Reference proteome</keyword>
<comment type="caution">
    <text evidence="3">The sequence shown here is derived from an EMBL/GenBank/DDBJ whole genome shotgun (WGS) entry which is preliminary data.</text>
</comment>
<name>A0AAW0QSA9_9PEZI</name>
<evidence type="ECO:0000256" key="2">
    <source>
        <dbReference type="SAM" id="Phobius"/>
    </source>
</evidence>
<dbReference type="AlphaFoldDB" id="A0AAW0QSA9"/>
<reference evidence="3 4" key="1">
    <citation type="submission" date="2023-01" db="EMBL/GenBank/DDBJ databases">
        <title>Analysis of 21 Apiospora genomes using comparative genomics revels a genus with tremendous synthesis potential of carbohydrate active enzymes and secondary metabolites.</title>
        <authorList>
            <person name="Sorensen T."/>
        </authorList>
    </citation>
    <scope>NUCLEOTIDE SEQUENCE [LARGE SCALE GENOMIC DNA]</scope>
    <source>
        <strain evidence="3 4">CBS 117206</strain>
    </source>
</reference>
<evidence type="ECO:0000313" key="4">
    <source>
        <dbReference type="Proteomes" id="UP001392437"/>
    </source>
</evidence>
<gene>
    <name evidence="3" type="ORF">PG999_006576</name>
</gene>
<organism evidence="3 4">
    <name type="scientific">Apiospora kogelbergensis</name>
    <dbReference type="NCBI Taxonomy" id="1337665"/>
    <lineage>
        <taxon>Eukaryota</taxon>
        <taxon>Fungi</taxon>
        <taxon>Dikarya</taxon>
        <taxon>Ascomycota</taxon>
        <taxon>Pezizomycotina</taxon>
        <taxon>Sordariomycetes</taxon>
        <taxon>Xylariomycetidae</taxon>
        <taxon>Amphisphaeriales</taxon>
        <taxon>Apiosporaceae</taxon>
        <taxon>Apiospora</taxon>
    </lineage>
</organism>
<evidence type="ECO:0000256" key="1">
    <source>
        <dbReference type="SAM" id="MobiDB-lite"/>
    </source>
</evidence>
<feature type="transmembrane region" description="Helical" evidence="2">
    <location>
        <begin position="275"/>
        <end position="297"/>
    </location>
</feature>
<protein>
    <recommendedName>
        <fullName evidence="5">Membrane proteinase PrsW, cleaves anti-sigma factor RsiW, M82 family</fullName>
    </recommendedName>
</protein>
<dbReference type="Proteomes" id="UP001392437">
    <property type="component" value="Unassembled WGS sequence"/>
</dbReference>
<feature type="compositionally biased region" description="Basic and acidic residues" evidence="1">
    <location>
        <begin position="179"/>
        <end position="195"/>
    </location>
</feature>
<keyword evidence="2" id="KW-0812">Transmembrane</keyword>
<evidence type="ECO:0000313" key="3">
    <source>
        <dbReference type="EMBL" id="KAK8114507.1"/>
    </source>
</evidence>
<dbReference type="InterPro" id="IPR026898">
    <property type="entry name" value="PrsW"/>
</dbReference>
<keyword evidence="2" id="KW-1133">Transmembrane helix</keyword>
<dbReference type="Pfam" id="PF13367">
    <property type="entry name" value="PrsW-protease"/>
    <property type="match status" value="1"/>
</dbReference>
<dbReference type="GO" id="GO:0008233">
    <property type="term" value="F:peptidase activity"/>
    <property type="evidence" value="ECO:0007669"/>
    <property type="project" value="InterPro"/>
</dbReference>